<dbReference type="EMBL" id="CAMXCT010005957">
    <property type="protein sequence ID" value="CAI4013633.1"/>
    <property type="molecule type" value="Genomic_DNA"/>
</dbReference>
<sequence>MSQRLRWARFLQMPEPEEPPEPDVEPKRSRGHLRLQFPELVMDLWERGTGHTGHHAGHPGHAGHEEAQVQHVGHREMTHLEHHHGSHEDSMSDLGLALISSGTTIFLAMISAIFAMRLFREMLRPQATGAQGGQGDMQGVLQLEVPGVQPFRPFSGQGHRLIMEADKDDASGGAAASGEREPR</sequence>
<dbReference type="EMBL" id="CAMXCT020005957">
    <property type="protein sequence ID" value="CAL1167008.1"/>
    <property type="molecule type" value="Genomic_DNA"/>
</dbReference>
<organism evidence="3">
    <name type="scientific">Cladocopium goreaui</name>
    <dbReference type="NCBI Taxonomy" id="2562237"/>
    <lineage>
        <taxon>Eukaryota</taxon>
        <taxon>Sar</taxon>
        <taxon>Alveolata</taxon>
        <taxon>Dinophyceae</taxon>
        <taxon>Suessiales</taxon>
        <taxon>Symbiodiniaceae</taxon>
        <taxon>Cladocopium</taxon>
    </lineage>
</organism>
<gene>
    <name evidence="3" type="ORF">C1SCF055_LOCUS38590</name>
</gene>
<feature type="transmembrane region" description="Helical" evidence="2">
    <location>
        <begin position="94"/>
        <end position="116"/>
    </location>
</feature>
<proteinExistence type="predicted"/>
<reference evidence="4" key="2">
    <citation type="submission" date="2024-04" db="EMBL/GenBank/DDBJ databases">
        <authorList>
            <person name="Chen Y."/>
            <person name="Shah S."/>
            <person name="Dougan E. K."/>
            <person name="Thang M."/>
            <person name="Chan C."/>
        </authorList>
    </citation>
    <scope>NUCLEOTIDE SEQUENCE [LARGE SCALE GENOMIC DNA]</scope>
</reference>
<reference evidence="3" key="1">
    <citation type="submission" date="2022-10" db="EMBL/GenBank/DDBJ databases">
        <authorList>
            <person name="Chen Y."/>
            <person name="Dougan E. K."/>
            <person name="Chan C."/>
            <person name="Rhodes N."/>
            <person name="Thang M."/>
        </authorList>
    </citation>
    <scope>NUCLEOTIDE SEQUENCE</scope>
</reference>
<dbReference type="OrthoDB" id="432973at2759"/>
<keyword evidence="2" id="KW-0472">Membrane</keyword>
<evidence type="ECO:0000313" key="4">
    <source>
        <dbReference type="EMBL" id="CAL1167008.1"/>
    </source>
</evidence>
<feature type="region of interest" description="Disordered" evidence="1">
    <location>
        <begin position="10"/>
        <end position="30"/>
    </location>
</feature>
<keyword evidence="2" id="KW-0812">Transmembrane</keyword>
<comment type="caution">
    <text evidence="3">The sequence shown here is derived from an EMBL/GenBank/DDBJ whole genome shotgun (WGS) entry which is preliminary data.</text>
</comment>
<evidence type="ECO:0000313" key="3">
    <source>
        <dbReference type="EMBL" id="CAI4013633.1"/>
    </source>
</evidence>
<keyword evidence="2" id="KW-1133">Transmembrane helix</keyword>
<accession>A0A9P1GHR7</accession>
<evidence type="ECO:0000256" key="2">
    <source>
        <dbReference type="SAM" id="Phobius"/>
    </source>
</evidence>
<name>A0A9P1GHR7_9DINO</name>
<dbReference type="Proteomes" id="UP001152797">
    <property type="component" value="Unassembled WGS sequence"/>
</dbReference>
<evidence type="ECO:0000256" key="1">
    <source>
        <dbReference type="SAM" id="MobiDB-lite"/>
    </source>
</evidence>
<dbReference type="EMBL" id="CAMXCT030005957">
    <property type="protein sequence ID" value="CAL4800945.1"/>
    <property type="molecule type" value="Genomic_DNA"/>
</dbReference>
<dbReference type="AlphaFoldDB" id="A0A9P1GHR7"/>
<feature type="region of interest" description="Disordered" evidence="1">
    <location>
        <begin position="163"/>
        <end position="183"/>
    </location>
</feature>
<evidence type="ECO:0000313" key="5">
    <source>
        <dbReference type="Proteomes" id="UP001152797"/>
    </source>
</evidence>
<protein>
    <submittedName>
        <fullName evidence="3">Uncharacterized protein</fullName>
    </submittedName>
</protein>
<keyword evidence="5" id="KW-1185">Reference proteome</keyword>